<dbReference type="GO" id="GO:0006629">
    <property type="term" value="P:lipid metabolic process"/>
    <property type="evidence" value="ECO:0007669"/>
    <property type="project" value="InterPro"/>
</dbReference>
<protein>
    <recommendedName>
        <fullName evidence="7">3-oxo-5-alpha-steroid 4-dehydrogenase C-terminal domain-containing protein</fullName>
    </recommendedName>
</protein>
<feature type="transmembrane region" description="Helical" evidence="6">
    <location>
        <begin position="12"/>
        <end position="32"/>
    </location>
</feature>
<dbReference type="EMBL" id="AP019869">
    <property type="protein sequence ID" value="BBN09441.1"/>
    <property type="molecule type" value="Genomic_DNA"/>
</dbReference>
<dbReference type="AlphaFoldDB" id="A0A176VW29"/>
<dbReference type="PANTHER" id="PTHR10556:SF35">
    <property type="entry name" value="3-OXO-5-ALPHA-STEROID 4-DEHYDROGENASE FAMILY PROTEIN"/>
    <property type="match status" value="1"/>
</dbReference>
<dbReference type="PANTHER" id="PTHR10556">
    <property type="entry name" value="3-OXO-5-ALPHA-STEROID 4-DEHYDROGENASE"/>
    <property type="match status" value="1"/>
</dbReference>
<dbReference type="GO" id="GO:0016020">
    <property type="term" value="C:membrane"/>
    <property type="evidence" value="ECO:0007669"/>
    <property type="project" value="UniProtKB-SubCell"/>
</dbReference>
<evidence type="ECO:0000313" key="11">
    <source>
        <dbReference type="Proteomes" id="UP001162541"/>
    </source>
</evidence>
<name>A0A176VW29_MARPO</name>
<dbReference type="InterPro" id="IPR039357">
    <property type="entry name" value="SRD5A/TECR"/>
</dbReference>
<keyword evidence="4 6" id="KW-1133">Transmembrane helix</keyword>
<evidence type="ECO:0000256" key="3">
    <source>
        <dbReference type="ARBA" id="ARBA00022692"/>
    </source>
</evidence>
<keyword evidence="3 6" id="KW-0812">Transmembrane</keyword>
<sequence>MAIASYFFPNDMSLWGAGYLKVMQMLLVLGGLSTIWSEALQKSPATYSKFADLTKIKGKTLPSRKGMLVLYCPAAIAVVSISVWTFSKTQTNPEYQPSMRFWLILGAYVVHFNKRILEVLFVHRYSGCMEASTAGAIGFFYMFGTVNSLLAQHIADSSAPPPVNTIPVGIALYSLGLAGNFYHHLLLSNLRKDGSRKYVVPQGGLFSLFVAPHYICEIVEYGGMALISQTTYFACIFLTTLLYLGSRSYATKVWYRKKVDGFPANRCALIPVLL</sequence>
<dbReference type="EMBL" id="LVLJ01002435">
    <property type="protein sequence ID" value="OAE25009.1"/>
    <property type="molecule type" value="Genomic_DNA"/>
</dbReference>
<evidence type="ECO:0000256" key="6">
    <source>
        <dbReference type="SAM" id="Phobius"/>
    </source>
</evidence>
<evidence type="ECO:0000313" key="10">
    <source>
        <dbReference type="Proteomes" id="UP000077202"/>
    </source>
</evidence>
<proteinExistence type="inferred from homology"/>
<feature type="domain" description="3-oxo-5-alpha-steroid 4-dehydrogenase C-terminal" evidence="7">
    <location>
        <begin position="134"/>
        <end position="273"/>
    </location>
</feature>
<evidence type="ECO:0000256" key="2">
    <source>
        <dbReference type="ARBA" id="ARBA00007742"/>
    </source>
</evidence>
<feature type="transmembrane region" description="Helical" evidence="6">
    <location>
        <begin position="166"/>
        <end position="186"/>
    </location>
</feature>
<dbReference type="GO" id="GO:0016627">
    <property type="term" value="F:oxidoreductase activity, acting on the CH-CH group of donors"/>
    <property type="evidence" value="ECO:0007669"/>
    <property type="project" value="InterPro"/>
</dbReference>
<evidence type="ECO:0000256" key="5">
    <source>
        <dbReference type="ARBA" id="ARBA00023136"/>
    </source>
</evidence>
<feature type="transmembrane region" description="Helical" evidence="6">
    <location>
        <begin position="99"/>
        <end position="122"/>
    </location>
</feature>
<evidence type="ECO:0000313" key="8">
    <source>
        <dbReference type="EMBL" id="BBN09441.1"/>
    </source>
</evidence>
<dbReference type="PROSITE" id="PS50244">
    <property type="entry name" value="S5A_REDUCTASE"/>
    <property type="match status" value="1"/>
</dbReference>
<reference evidence="11" key="3">
    <citation type="journal article" date="2020" name="Curr. Biol.">
        <title>Chromatin organization in early land plants reveals an ancestral association between H3K27me3, transposons, and constitutive heterochromatin.</title>
        <authorList>
            <person name="Montgomery S.A."/>
            <person name="Tanizawa Y."/>
            <person name="Galik B."/>
            <person name="Wang N."/>
            <person name="Ito T."/>
            <person name="Mochizuki T."/>
            <person name="Akimcheva S."/>
            <person name="Bowman J.L."/>
            <person name="Cognat V."/>
            <person name="Marechal-Drouard L."/>
            <person name="Ekker H."/>
            <person name="Hong S.F."/>
            <person name="Kohchi T."/>
            <person name="Lin S.S."/>
            <person name="Liu L.D."/>
            <person name="Nakamura Y."/>
            <person name="Valeeva L.R."/>
            <person name="Shakirov E.V."/>
            <person name="Shippen D.E."/>
            <person name="Wei W.L."/>
            <person name="Yagura M."/>
            <person name="Yamaoka S."/>
            <person name="Yamato K.T."/>
            <person name="Liu C."/>
            <person name="Berger F."/>
        </authorList>
    </citation>
    <scope>NUCLEOTIDE SEQUENCE [LARGE SCALE GENOMIC DNA]</scope>
    <source>
        <strain evidence="11">Tak-1</strain>
    </source>
</reference>
<comment type="subcellular location">
    <subcellularLocation>
        <location evidence="1">Membrane</location>
        <topology evidence="1">Multi-pass membrane protein</topology>
    </subcellularLocation>
</comment>
<organism evidence="9 10">
    <name type="scientific">Marchantia polymorpha subsp. ruderalis</name>
    <dbReference type="NCBI Taxonomy" id="1480154"/>
    <lineage>
        <taxon>Eukaryota</taxon>
        <taxon>Viridiplantae</taxon>
        <taxon>Streptophyta</taxon>
        <taxon>Embryophyta</taxon>
        <taxon>Marchantiophyta</taxon>
        <taxon>Marchantiopsida</taxon>
        <taxon>Marchantiidae</taxon>
        <taxon>Marchantiales</taxon>
        <taxon>Marchantiaceae</taxon>
        <taxon>Marchantia</taxon>
    </lineage>
</organism>
<evidence type="ECO:0000259" key="7">
    <source>
        <dbReference type="Pfam" id="PF02544"/>
    </source>
</evidence>
<keyword evidence="10" id="KW-1185">Reference proteome</keyword>
<reference evidence="9 10" key="1">
    <citation type="submission" date="2016-03" db="EMBL/GenBank/DDBJ databases">
        <title>Mechanisms controlling the formation of the plant cell surface in tip-growing cells are functionally conserved among land plants.</title>
        <authorList>
            <person name="Honkanen S."/>
            <person name="Jones V.A."/>
            <person name="Morieri G."/>
            <person name="Champion C."/>
            <person name="Hetherington A.J."/>
            <person name="Kelly S."/>
            <person name="Saint-Marcoux D."/>
            <person name="Proust H."/>
            <person name="Prescott H."/>
            <person name="Dolan L."/>
        </authorList>
    </citation>
    <scope>NUCLEOTIDE SEQUENCE [LARGE SCALE GENOMIC DNA]</scope>
    <source>
        <strain evidence="10">cv. Tak-1 and cv. Tak-2</strain>
        <tissue evidence="9">Whole gametophyte</tissue>
    </source>
</reference>
<feature type="transmembrane region" description="Helical" evidence="6">
    <location>
        <begin position="221"/>
        <end position="244"/>
    </location>
</feature>
<evidence type="ECO:0000313" key="9">
    <source>
        <dbReference type="EMBL" id="OAE25009.1"/>
    </source>
</evidence>
<evidence type="ECO:0000256" key="1">
    <source>
        <dbReference type="ARBA" id="ARBA00004141"/>
    </source>
</evidence>
<gene>
    <name evidence="9" type="ORF">AXG93_523s1130</name>
    <name evidence="8" type="ORF">Mp_4g19760</name>
</gene>
<comment type="similarity">
    <text evidence="2">Belongs to the steroid 5-alpha reductase family.</text>
</comment>
<dbReference type="Proteomes" id="UP000077202">
    <property type="component" value="Unassembled WGS sequence"/>
</dbReference>
<reference evidence="8" key="2">
    <citation type="journal article" date="2019" name="Curr. Biol.">
        <title>Chromatin organization in early land plants reveals an ancestral association between H3K27me3, transposons, and constitutive heterochromatin.</title>
        <authorList>
            <person name="Montgomery S.A."/>
            <person name="Tanizawa Y."/>
            <person name="Galik B."/>
            <person name="Wang N."/>
            <person name="Ito T."/>
            <person name="Mochizuki T."/>
            <person name="Akimcheva S."/>
            <person name="Bowman J."/>
            <person name="Cognat V."/>
            <person name="Drouard L."/>
            <person name="Ekker H."/>
            <person name="Houng S."/>
            <person name="Kohchi T."/>
            <person name="Lin S."/>
            <person name="Liu L.D."/>
            <person name="Nakamura Y."/>
            <person name="Valeeva L.R."/>
            <person name="Shakirov E.V."/>
            <person name="Shippen D.E."/>
            <person name="Wei W."/>
            <person name="Yagura M."/>
            <person name="Yamaoka S."/>
            <person name="Yamato K.T."/>
            <person name="Liu C."/>
            <person name="Berger F."/>
        </authorList>
    </citation>
    <scope>NUCLEOTIDE SEQUENCE [LARGE SCALE GENOMIC DNA]</scope>
    <source>
        <strain evidence="8">Tak-1</strain>
    </source>
</reference>
<dbReference type="Pfam" id="PF02544">
    <property type="entry name" value="Steroid_dh"/>
    <property type="match status" value="1"/>
</dbReference>
<dbReference type="Proteomes" id="UP001162541">
    <property type="component" value="Chromosome 4"/>
</dbReference>
<dbReference type="InterPro" id="IPR001104">
    <property type="entry name" value="3-oxo-5_a-steroid_4-DH_C"/>
</dbReference>
<evidence type="ECO:0000256" key="4">
    <source>
        <dbReference type="ARBA" id="ARBA00022989"/>
    </source>
</evidence>
<feature type="transmembrane region" description="Helical" evidence="6">
    <location>
        <begin position="134"/>
        <end position="154"/>
    </location>
</feature>
<accession>A0A176VW29</accession>
<feature type="transmembrane region" description="Helical" evidence="6">
    <location>
        <begin position="68"/>
        <end position="87"/>
    </location>
</feature>
<feature type="transmembrane region" description="Helical" evidence="6">
    <location>
        <begin position="198"/>
        <end position="215"/>
    </location>
</feature>
<keyword evidence="5 6" id="KW-0472">Membrane</keyword>